<name>A0A3D9KKP5_9BACL</name>
<feature type="transmembrane region" description="Helical" evidence="9">
    <location>
        <begin position="62"/>
        <end position="89"/>
    </location>
</feature>
<evidence type="ECO:0000256" key="3">
    <source>
        <dbReference type="ARBA" id="ARBA00022448"/>
    </source>
</evidence>
<dbReference type="PIRSF" id="PIRSF016661">
    <property type="entry name" value="BioY"/>
    <property type="match status" value="1"/>
</dbReference>
<keyword evidence="7 8" id="KW-0472">Membrane</keyword>
<evidence type="ECO:0000256" key="1">
    <source>
        <dbReference type="ARBA" id="ARBA00004651"/>
    </source>
</evidence>
<evidence type="ECO:0000313" key="11">
    <source>
        <dbReference type="Proteomes" id="UP000256977"/>
    </source>
</evidence>
<feature type="transmembrane region" description="Helical" evidence="9">
    <location>
        <begin position="141"/>
        <end position="164"/>
    </location>
</feature>
<dbReference type="Gene3D" id="1.10.1760.20">
    <property type="match status" value="1"/>
</dbReference>
<accession>A0A3D9KKP5</accession>
<keyword evidence="6 9" id="KW-1133">Transmembrane helix</keyword>
<evidence type="ECO:0000256" key="6">
    <source>
        <dbReference type="ARBA" id="ARBA00022989"/>
    </source>
</evidence>
<comment type="similarity">
    <text evidence="2 8">Belongs to the BioY family.</text>
</comment>
<sequence>MSNSSTSSPASSEAAGAAVTRRSNSWIRGIVYIALFGALFIAGSFVKINLGFTPVPISLQQFAIMLAGGLLGAAYGFWSIFLVVALTAIGLPLMNGSGGIAQITGPTGGFIWMFPISAFLVGWATDRIYGTARKISRSRQALLLVSVFVFGSLIVYITGVPWLAHVVDSEKYDTFGGALRAGMFPYLPGDAIKAVAATLVIVALRPVLPLVRPSGKTKR</sequence>
<dbReference type="Proteomes" id="UP000256977">
    <property type="component" value="Unassembled WGS sequence"/>
</dbReference>
<feature type="transmembrane region" description="Helical" evidence="9">
    <location>
        <begin position="30"/>
        <end position="50"/>
    </location>
</feature>
<evidence type="ECO:0000256" key="4">
    <source>
        <dbReference type="ARBA" id="ARBA00022475"/>
    </source>
</evidence>
<proteinExistence type="inferred from homology"/>
<dbReference type="OrthoDB" id="9803495at2"/>
<evidence type="ECO:0000256" key="8">
    <source>
        <dbReference type="PIRNR" id="PIRNR016661"/>
    </source>
</evidence>
<comment type="subcellular location">
    <subcellularLocation>
        <location evidence="1 8">Cell membrane</location>
        <topology evidence="1 8">Multi-pass membrane protein</topology>
    </subcellularLocation>
</comment>
<keyword evidence="11" id="KW-1185">Reference proteome</keyword>
<evidence type="ECO:0000256" key="9">
    <source>
        <dbReference type="SAM" id="Phobius"/>
    </source>
</evidence>
<comment type="caution">
    <text evidence="10">The sequence shown here is derived from an EMBL/GenBank/DDBJ whole genome shotgun (WGS) entry which is preliminary data.</text>
</comment>
<evidence type="ECO:0000256" key="7">
    <source>
        <dbReference type="ARBA" id="ARBA00023136"/>
    </source>
</evidence>
<dbReference type="AlphaFoldDB" id="A0A3D9KKP5"/>
<evidence type="ECO:0000256" key="2">
    <source>
        <dbReference type="ARBA" id="ARBA00010692"/>
    </source>
</evidence>
<reference evidence="10 11" key="1">
    <citation type="submission" date="2018-07" db="EMBL/GenBank/DDBJ databases">
        <title>Genomic Encyclopedia of Type Strains, Phase III (KMG-III): the genomes of soil and plant-associated and newly described type strains.</title>
        <authorList>
            <person name="Whitman W."/>
        </authorList>
    </citation>
    <scope>NUCLEOTIDE SEQUENCE [LARGE SCALE GENOMIC DNA]</scope>
    <source>
        <strain evidence="10 11">CECT 7287</strain>
    </source>
</reference>
<gene>
    <name evidence="10" type="ORF">DFP98_103339</name>
</gene>
<dbReference type="EMBL" id="QRDZ01000003">
    <property type="protein sequence ID" value="RED86484.1"/>
    <property type="molecule type" value="Genomic_DNA"/>
</dbReference>
<feature type="transmembrane region" description="Helical" evidence="9">
    <location>
        <begin position="109"/>
        <end position="129"/>
    </location>
</feature>
<protein>
    <recommendedName>
        <fullName evidence="8">Biotin transporter</fullName>
    </recommendedName>
</protein>
<dbReference type="InterPro" id="IPR003784">
    <property type="entry name" value="BioY"/>
</dbReference>
<evidence type="ECO:0000256" key="5">
    <source>
        <dbReference type="ARBA" id="ARBA00022692"/>
    </source>
</evidence>
<dbReference type="GO" id="GO:0015225">
    <property type="term" value="F:biotin transmembrane transporter activity"/>
    <property type="evidence" value="ECO:0007669"/>
    <property type="project" value="UniProtKB-UniRule"/>
</dbReference>
<dbReference type="PANTHER" id="PTHR34295">
    <property type="entry name" value="BIOTIN TRANSPORTER BIOY"/>
    <property type="match status" value="1"/>
</dbReference>
<evidence type="ECO:0000313" key="10">
    <source>
        <dbReference type="EMBL" id="RED86484.1"/>
    </source>
</evidence>
<keyword evidence="5 9" id="KW-0812">Transmembrane</keyword>
<keyword evidence="3 8" id="KW-0813">Transport</keyword>
<keyword evidence="4 8" id="KW-1003">Cell membrane</keyword>
<feature type="transmembrane region" description="Helical" evidence="9">
    <location>
        <begin position="191"/>
        <end position="211"/>
    </location>
</feature>
<dbReference type="RefSeq" id="WP_116059596.1">
    <property type="nucleotide sequence ID" value="NZ_QRDZ01000003.1"/>
</dbReference>
<dbReference type="Pfam" id="PF02632">
    <property type="entry name" value="BioY"/>
    <property type="match status" value="1"/>
</dbReference>
<organism evidence="10 11">
    <name type="scientific">Cohnella phaseoli</name>
    <dbReference type="NCBI Taxonomy" id="456490"/>
    <lineage>
        <taxon>Bacteria</taxon>
        <taxon>Bacillati</taxon>
        <taxon>Bacillota</taxon>
        <taxon>Bacilli</taxon>
        <taxon>Bacillales</taxon>
        <taxon>Paenibacillaceae</taxon>
        <taxon>Cohnella</taxon>
    </lineage>
</organism>
<dbReference type="GO" id="GO:0005886">
    <property type="term" value="C:plasma membrane"/>
    <property type="evidence" value="ECO:0007669"/>
    <property type="project" value="UniProtKB-SubCell"/>
</dbReference>
<dbReference type="PANTHER" id="PTHR34295:SF4">
    <property type="entry name" value="BIOTIN TRANSPORTER BIOY-RELATED"/>
    <property type="match status" value="1"/>
</dbReference>